<proteinExistence type="predicted"/>
<name>A0A2P7QVG5_9SPHN</name>
<reference evidence="2 3" key="1">
    <citation type="submission" date="2018-03" db="EMBL/GenBank/DDBJ databases">
        <title>The draft genome of Sphingosinicella sp. GL-C-18.</title>
        <authorList>
            <person name="Liu L."/>
            <person name="Li L."/>
            <person name="Liang L."/>
            <person name="Zhang X."/>
            <person name="Wang T."/>
        </authorList>
    </citation>
    <scope>NUCLEOTIDE SEQUENCE [LARGE SCALE GENOMIC DNA]</scope>
    <source>
        <strain evidence="2 3">GL-C-18</strain>
    </source>
</reference>
<feature type="signal peptide" evidence="1">
    <location>
        <begin position="1"/>
        <end position="28"/>
    </location>
</feature>
<comment type="caution">
    <text evidence="2">The sequence shown here is derived from an EMBL/GenBank/DDBJ whole genome shotgun (WGS) entry which is preliminary data.</text>
</comment>
<protein>
    <recommendedName>
        <fullName evidence="4">Flagellar protein FliL</fullName>
    </recommendedName>
</protein>
<evidence type="ECO:0000256" key="1">
    <source>
        <dbReference type="SAM" id="SignalP"/>
    </source>
</evidence>
<evidence type="ECO:0008006" key="4">
    <source>
        <dbReference type="Google" id="ProtNLM"/>
    </source>
</evidence>
<dbReference type="AlphaFoldDB" id="A0A2P7QVG5"/>
<keyword evidence="3" id="KW-1185">Reference proteome</keyword>
<dbReference type="RefSeq" id="WP_106512121.1">
    <property type="nucleotide sequence ID" value="NZ_PXYI01000002.1"/>
</dbReference>
<organism evidence="2 3">
    <name type="scientific">Allosphingosinicella deserti</name>
    <dbReference type="NCBI Taxonomy" id="2116704"/>
    <lineage>
        <taxon>Bacteria</taxon>
        <taxon>Pseudomonadati</taxon>
        <taxon>Pseudomonadota</taxon>
        <taxon>Alphaproteobacteria</taxon>
        <taxon>Sphingomonadales</taxon>
        <taxon>Sphingomonadaceae</taxon>
        <taxon>Allosphingosinicella</taxon>
    </lineage>
</organism>
<feature type="chain" id="PRO_5015143668" description="Flagellar protein FliL" evidence="1">
    <location>
        <begin position="29"/>
        <end position="138"/>
    </location>
</feature>
<sequence length="138" mass="14085">MPLKPKRLAVAAGLLAVAAAGGAGMATASDGETPPGAAFVPLDEVVVPIVGSNRVEGTLRVRMVVEAKDEGEAAKVSGRLPELRSATLAAAVEYSRLYASALAPVDAERLRGDMTTALKHANPAVGRVLVTEVSAFPI</sequence>
<keyword evidence="1" id="KW-0732">Signal</keyword>
<dbReference type="EMBL" id="PXYI01000002">
    <property type="protein sequence ID" value="PSJ41956.1"/>
    <property type="molecule type" value="Genomic_DNA"/>
</dbReference>
<evidence type="ECO:0000313" key="3">
    <source>
        <dbReference type="Proteomes" id="UP000241167"/>
    </source>
</evidence>
<dbReference type="Proteomes" id="UP000241167">
    <property type="component" value="Unassembled WGS sequence"/>
</dbReference>
<evidence type="ECO:0000313" key="2">
    <source>
        <dbReference type="EMBL" id="PSJ41956.1"/>
    </source>
</evidence>
<dbReference type="OrthoDB" id="7504863at2"/>
<gene>
    <name evidence="2" type="ORF">C7I55_06750</name>
</gene>
<accession>A0A2P7QVG5</accession>